<dbReference type="PATRIC" id="fig|401562.4.peg.3464"/>
<reference evidence="1 2" key="1">
    <citation type="journal article" date="2016" name="Front. Microbiol.">
        <title>Genomic Resource of Rice Seed Associated Bacteria.</title>
        <authorList>
            <person name="Midha S."/>
            <person name="Bansal K."/>
            <person name="Sharma S."/>
            <person name="Kumar N."/>
            <person name="Patil P.P."/>
            <person name="Chaudhry V."/>
            <person name="Patil P.B."/>
        </authorList>
    </citation>
    <scope>NUCLEOTIDE SEQUENCE [LARGE SCALE GENOMIC DNA]</scope>
    <source>
        <strain evidence="1 2">NS365</strain>
    </source>
</reference>
<dbReference type="InterPro" id="IPR053161">
    <property type="entry name" value="Ulvan_degrading_GH"/>
</dbReference>
<dbReference type="RefSeq" id="WP_058601654.1">
    <property type="nucleotide sequence ID" value="NZ_LDQA01000048.1"/>
</dbReference>
<dbReference type="CDD" id="cd03143">
    <property type="entry name" value="A4_beta-galactosidase_middle_domain"/>
    <property type="match status" value="1"/>
</dbReference>
<dbReference type="EMBL" id="LDQA01000048">
    <property type="protein sequence ID" value="KTR03654.1"/>
    <property type="molecule type" value="Genomic_DNA"/>
</dbReference>
<dbReference type="PANTHER" id="PTHR36848">
    <property type="entry name" value="DNA-BINDING PROTEIN (PUTATIVE SECRETED PROTEIN)-RELATED"/>
    <property type="match status" value="1"/>
</dbReference>
<dbReference type="Gene3D" id="3.40.50.880">
    <property type="match status" value="1"/>
</dbReference>
<evidence type="ECO:0000313" key="2">
    <source>
        <dbReference type="Proteomes" id="UP000078529"/>
    </source>
</evidence>
<evidence type="ECO:0008006" key="3">
    <source>
        <dbReference type="Google" id="ProtNLM"/>
    </source>
</evidence>
<protein>
    <recommendedName>
        <fullName evidence="3">Carbohydrate-binding protein</fullName>
    </recommendedName>
</protein>
<evidence type="ECO:0000313" key="1">
    <source>
        <dbReference type="EMBL" id="KTR03654.1"/>
    </source>
</evidence>
<accession>A0A175RKZ5</accession>
<comment type="caution">
    <text evidence="1">The sequence shown here is derived from an EMBL/GenBank/DDBJ whole genome shotgun (WGS) entry which is preliminary data.</text>
</comment>
<organism evidence="1 2">
    <name type="scientific">Aureimonas ureilytica</name>
    <dbReference type="NCBI Taxonomy" id="401562"/>
    <lineage>
        <taxon>Bacteria</taxon>
        <taxon>Pseudomonadati</taxon>
        <taxon>Pseudomonadota</taxon>
        <taxon>Alphaproteobacteria</taxon>
        <taxon>Hyphomicrobiales</taxon>
        <taxon>Aurantimonadaceae</taxon>
        <taxon>Aureimonas</taxon>
    </lineage>
</organism>
<sequence length="898" mass="97933">MREPPPDWFENPEARFRTATFWFWHRIPTDEEIAAQLADMQAKGIGCVMIQARPALERSSYLSPTYLAAYRTACATAERLGIGVTIYDEYGWMSGHGGGRTVDGADHLRERHLFWTSGPAGAPLTVSAIQSPFLDFIGDIGREWLYDGARPVWGEWQVVAAVAHPPAIHDEADLRVLAEPIEVRPLGDDGCRIDYPASTDIPADWIVTVFVAARCLTSRLINYLLPESAERFAQVVYAPLLEAAGGAADGFFFDHPYAGFYTWAEHEGSLGNSLLSDGRHADPAEIAELLSLARDVGPRTVALRAGFLGAYAERMHEAFFGTLARWTRERGVGFSGHELLTHVGGWPLHSGLTGIDSRVMPGVDHFGIDAYRTETAVDAADFAPQLAAKLGDSVARANGRQRCTVEQYATGREAGRPTLAGQWDLTPQRFRLQAIRHLLLGARRILLHAVNVTDGFDRDERLLANPRWDFPPAYNFLPWWEDCGPIFDELARLSAFLEAGEPLRPVALLYPLETIRIEGPAGACGEHFGFWAEALAHSGIGYDILDEGQLELALEPDGRYAVLVLPAVVAFASETNAMRIRDFAKRGGRVLWSGALPETLRNPFQTSALPENGWPSAASPTAHAENPDVAAIRASVATLARPCPDIRFDDEGATWSAIAQLGSSWRIAILNDADHPRRLTLTGAHASHELTILNPSDPGSKCIEIIGERLDGVSLLMPAYGTACLTLARQKTAGEPRGGLASLEDSSSPPVQAVIELVDGWTLEIDGCPAIPIAVDRGWEAQGFPQFSGTGTYRRSIVIPRRQSDTAWHLELAGICVSADLWVDGVFAGRALNSPATFSLCCRPGDTLSIEIRVRNTAANRYHQDMSFAVPDPLPSGLTTPPKLVEIKGDATNLRMRS</sequence>
<dbReference type="PANTHER" id="PTHR36848:SF2">
    <property type="entry name" value="SECRETED PROTEIN"/>
    <property type="match status" value="1"/>
</dbReference>
<dbReference type="Gene3D" id="2.60.120.260">
    <property type="entry name" value="Galactose-binding domain-like"/>
    <property type="match status" value="1"/>
</dbReference>
<dbReference type="SUPFAM" id="SSF49785">
    <property type="entry name" value="Galactose-binding domain-like"/>
    <property type="match status" value="1"/>
</dbReference>
<dbReference type="InterPro" id="IPR008979">
    <property type="entry name" value="Galactose-bd-like_sf"/>
</dbReference>
<gene>
    <name evidence="1" type="ORF">NS365_17885</name>
</gene>
<dbReference type="InterPro" id="IPR029062">
    <property type="entry name" value="Class_I_gatase-like"/>
</dbReference>
<keyword evidence="2" id="KW-1185">Reference proteome</keyword>
<dbReference type="Proteomes" id="UP000078529">
    <property type="component" value="Unassembled WGS sequence"/>
</dbReference>
<name>A0A175RKZ5_9HYPH</name>
<dbReference type="AlphaFoldDB" id="A0A175RKZ5"/>
<proteinExistence type="predicted"/>